<accession>X1L158</accession>
<comment type="caution">
    <text evidence="1">The sequence shown here is derived from an EMBL/GenBank/DDBJ whole genome shotgun (WGS) entry which is preliminary data.</text>
</comment>
<evidence type="ECO:0000313" key="1">
    <source>
        <dbReference type="EMBL" id="GAH96174.1"/>
    </source>
</evidence>
<gene>
    <name evidence="1" type="ORF">S03H2_71979</name>
</gene>
<proteinExistence type="predicted"/>
<protein>
    <submittedName>
        <fullName evidence="1">Uncharacterized protein</fullName>
    </submittedName>
</protein>
<sequence>PQYTQNFVIGCFSFSSDIILNSVRNLFVRKRT</sequence>
<dbReference type="EMBL" id="BARU01048420">
    <property type="protein sequence ID" value="GAH96174.1"/>
    <property type="molecule type" value="Genomic_DNA"/>
</dbReference>
<dbReference type="AlphaFoldDB" id="X1L158"/>
<reference evidence="1" key="1">
    <citation type="journal article" date="2014" name="Front. Microbiol.">
        <title>High frequency of phylogenetically diverse reductive dehalogenase-homologous genes in deep subseafloor sedimentary metagenomes.</title>
        <authorList>
            <person name="Kawai M."/>
            <person name="Futagami T."/>
            <person name="Toyoda A."/>
            <person name="Takaki Y."/>
            <person name="Nishi S."/>
            <person name="Hori S."/>
            <person name="Arai W."/>
            <person name="Tsubouchi T."/>
            <person name="Morono Y."/>
            <person name="Uchiyama I."/>
            <person name="Ito T."/>
            <person name="Fujiyama A."/>
            <person name="Inagaki F."/>
            <person name="Takami H."/>
        </authorList>
    </citation>
    <scope>NUCLEOTIDE SEQUENCE</scope>
    <source>
        <strain evidence="1">Expedition CK06-06</strain>
    </source>
</reference>
<name>X1L158_9ZZZZ</name>
<organism evidence="1">
    <name type="scientific">marine sediment metagenome</name>
    <dbReference type="NCBI Taxonomy" id="412755"/>
    <lineage>
        <taxon>unclassified sequences</taxon>
        <taxon>metagenomes</taxon>
        <taxon>ecological metagenomes</taxon>
    </lineage>
</organism>
<feature type="non-terminal residue" evidence="1">
    <location>
        <position position="1"/>
    </location>
</feature>